<proteinExistence type="predicted"/>
<dbReference type="InterPro" id="IPR001680">
    <property type="entry name" value="WD40_rpt"/>
</dbReference>
<dbReference type="Pfam" id="PF00400">
    <property type="entry name" value="WD40"/>
    <property type="match status" value="2"/>
</dbReference>
<evidence type="ECO:0000313" key="13">
    <source>
        <dbReference type="Proteomes" id="UP000288805"/>
    </source>
</evidence>
<dbReference type="InterPro" id="IPR045260">
    <property type="entry name" value="Sec12-like"/>
</dbReference>
<dbReference type="GO" id="GO:0016192">
    <property type="term" value="P:vesicle-mediated transport"/>
    <property type="evidence" value="ECO:0007669"/>
    <property type="project" value="UniProtKB-KW"/>
</dbReference>
<evidence type="ECO:0000256" key="6">
    <source>
        <dbReference type="ARBA" id="ARBA00022824"/>
    </source>
</evidence>
<comment type="subcellular location">
    <subcellularLocation>
        <location evidence="1">Endoplasmic reticulum membrane</location>
        <topology evidence="1">Single-pass membrane protein</topology>
    </subcellularLocation>
</comment>
<keyword evidence="9" id="KW-1133">Transmembrane helix</keyword>
<accession>A0A438C267</accession>
<evidence type="ECO:0000256" key="9">
    <source>
        <dbReference type="ARBA" id="ARBA00022989"/>
    </source>
</evidence>
<organism evidence="12 13">
    <name type="scientific">Vitis vinifera</name>
    <name type="common">Grape</name>
    <dbReference type="NCBI Taxonomy" id="29760"/>
    <lineage>
        <taxon>Eukaryota</taxon>
        <taxon>Viridiplantae</taxon>
        <taxon>Streptophyta</taxon>
        <taxon>Embryophyta</taxon>
        <taxon>Tracheophyta</taxon>
        <taxon>Spermatophyta</taxon>
        <taxon>Magnoliopsida</taxon>
        <taxon>eudicotyledons</taxon>
        <taxon>Gunneridae</taxon>
        <taxon>Pentapetalae</taxon>
        <taxon>rosids</taxon>
        <taxon>Vitales</taxon>
        <taxon>Vitaceae</taxon>
        <taxon>Viteae</taxon>
        <taxon>Vitis</taxon>
    </lineage>
</organism>
<evidence type="ECO:0000256" key="10">
    <source>
        <dbReference type="ARBA" id="ARBA00023136"/>
    </source>
</evidence>
<dbReference type="GO" id="GO:0005085">
    <property type="term" value="F:guanyl-nucleotide exchange factor activity"/>
    <property type="evidence" value="ECO:0007669"/>
    <property type="project" value="InterPro"/>
</dbReference>
<keyword evidence="5" id="KW-0677">Repeat</keyword>
<evidence type="ECO:0000256" key="8">
    <source>
        <dbReference type="ARBA" id="ARBA00022927"/>
    </source>
</evidence>
<dbReference type="Proteomes" id="UP000288805">
    <property type="component" value="Unassembled WGS sequence"/>
</dbReference>
<dbReference type="PANTHER" id="PTHR23284">
    <property type="entry name" value="PROLACTIN REGULATORY ELEMENT BINDING PROTEIN"/>
    <property type="match status" value="1"/>
</dbReference>
<keyword evidence="10" id="KW-0472">Membrane</keyword>
<evidence type="ECO:0000313" key="12">
    <source>
        <dbReference type="EMBL" id="RVW17016.1"/>
    </source>
</evidence>
<comment type="caution">
    <text evidence="12">The sequence shown here is derived from an EMBL/GenBank/DDBJ whole genome shotgun (WGS) entry which is preliminary data.</text>
</comment>
<dbReference type="EMBL" id="QGNW01002582">
    <property type="protein sequence ID" value="RVW17016.1"/>
    <property type="molecule type" value="Genomic_DNA"/>
</dbReference>
<keyword evidence="2" id="KW-0813">Transport</keyword>
<dbReference type="SMART" id="SM00320">
    <property type="entry name" value="WD40"/>
    <property type="match status" value="3"/>
</dbReference>
<keyword evidence="8" id="KW-0653">Protein transport</keyword>
<dbReference type="GO" id="GO:0005789">
    <property type="term" value="C:endoplasmic reticulum membrane"/>
    <property type="evidence" value="ECO:0007669"/>
    <property type="project" value="UniProtKB-SubCell"/>
</dbReference>
<sequence length="208" mass="22791">MFHLPKVDNPWFEVQDGNLRVFKWPSMENVLSEAQAHATVKDFDFSPDGKFLVSLGSGGPGRVWDLTSSTAIASLPKENDEVFAFCRFSQTNVKNQVLYIAAVRDRGACIVTWNTTTWKKVGSKQIVRDSISAFSVSADGKLLSVGTIQGDIVIVNSASMQVQAVVRKAHLGIVTTMRFSQDSRALVSASMDSSARVTVIKEMKKNGM</sequence>
<dbReference type="InterPro" id="IPR015943">
    <property type="entry name" value="WD40/YVTN_repeat-like_dom_sf"/>
</dbReference>
<evidence type="ECO:0000256" key="4">
    <source>
        <dbReference type="ARBA" id="ARBA00022692"/>
    </source>
</evidence>
<evidence type="ECO:0000256" key="5">
    <source>
        <dbReference type="ARBA" id="ARBA00022737"/>
    </source>
</evidence>
<feature type="repeat" description="WD" evidence="11">
    <location>
        <begin position="40"/>
        <end position="74"/>
    </location>
</feature>
<reference evidence="12 13" key="1">
    <citation type="journal article" date="2018" name="PLoS Genet.">
        <title>Population sequencing reveals clonal diversity and ancestral inbreeding in the grapevine cultivar Chardonnay.</title>
        <authorList>
            <person name="Roach M.J."/>
            <person name="Johnson D.L."/>
            <person name="Bohlmann J."/>
            <person name="van Vuuren H.J."/>
            <person name="Jones S.J."/>
            <person name="Pretorius I.S."/>
            <person name="Schmidt S.A."/>
            <person name="Borneman A.R."/>
        </authorList>
    </citation>
    <scope>NUCLEOTIDE SEQUENCE [LARGE SCALE GENOMIC DNA]</scope>
    <source>
        <strain evidence="13">cv. Chardonnay</strain>
        <tissue evidence="12">Leaf</tissue>
    </source>
</reference>
<evidence type="ECO:0000256" key="11">
    <source>
        <dbReference type="PROSITE-ProRule" id="PRU00221"/>
    </source>
</evidence>
<dbReference type="InterPro" id="IPR011047">
    <property type="entry name" value="Quinoprotein_ADH-like_sf"/>
</dbReference>
<evidence type="ECO:0000256" key="3">
    <source>
        <dbReference type="ARBA" id="ARBA00022574"/>
    </source>
</evidence>
<dbReference type="PROSITE" id="PS50082">
    <property type="entry name" value="WD_REPEATS_2"/>
    <property type="match status" value="1"/>
</dbReference>
<gene>
    <name evidence="12" type="primary">STL2P_0</name>
    <name evidence="12" type="ORF">CK203_070622</name>
</gene>
<evidence type="ECO:0000256" key="2">
    <source>
        <dbReference type="ARBA" id="ARBA00022448"/>
    </source>
</evidence>
<keyword evidence="4" id="KW-0812">Transmembrane</keyword>
<dbReference type="AlphaFoldDB" id="A0A438C267"/>
<keyword evidence="3 11" id="KW-0853">WD repeat</keyword>
<dbReference type="GO" id="GO:0015031">
    <property type="term" value="P:protein transport"/>
    <property type="evidence" value="ECO:0007669"/>
    <property type="project" value="UniProtKB-KW"/>
</dbReference>
<keyword evidence="7" id="KW-0931">ER-Golgi transport</keyword>
<dbReference type="PANTHER" id="PTHR23284:SF0">
    <property type="entry name" value="PROLACTIN REGULATORY ELEMENT-BINDING PROTEIN"/>
    <property type="match status" value="1"/>
</dbReference>
<protein>
    <submittedName>
        <fullName evidence="12">SEC12-like protein 2</fullName>
    </submittedName>
</protein>
<dbReference type="SUPFAM" id="SSF50998">
    <property type="entry name" value="Quinoprotein alcohol dehydrogenase-like"/>
    <property type="match status" value="1"/>
</dbReference>
<evidence type="ECO:0000256" key="1">
    <source>
        <dbReference type="ARBA" id="ARBA00004389"/>
    </source>
</evidence>
<name>A0A438C267_VITVI</name>
<evidence type="ECO:0000256" key="7">
    <source>
        <dbReference type="ARBA" id="ARBA00022892"/>
    </source>
</evidence>
<dbReference type="Gene3D" id="2.130.10.10">
    <property type="entry name" value="YVTN repeat-like/Quinoprotein amine dehydrogenase"/>
    <property type="match status" value="1"/>
</dbReference>
<keyword evidence="6" id="KW-0256">Endoplasmic reticulum</keyword>